<evidence type="ECO:0000259" key="3">
    <source>
        <dbReference type="Pfam" id="PF13026"/>
    </source>
</evidence>
<feature type="domain" description="Serine aminopeptidase S33" evidence="2">
    <location>
        <begin position="235"/>
        <end position="445"/>
    </location>
</feature>
<organism evidence="4 5">
    <name type="scientific">Herbinix hemicellulosilytica</name>
    <dbReference type="NCBI Taxonomy" id="1564487"/>
    <lineage>
        <taxon>Bacteria</taxon>
        <taxon>Bacillati</taxon>
        <taxon>Bacillota</taxon>
        <taxon>Clostridia</taxon>
        <taxon>Lachnospirales</taxon>
        <taxon>Lachnospiraceae</taxon>
        <taxon>Herbinix</taxon>
    </lineage>
</organism>
<dbReference type="InterPro" id="IPR022742">
    <property type="entry name" value="Hydrolase_4"/>
</dbReference>
<reference evidence="4 5" key="1">
    <citation type="submission" date="2015-06" db="EMBL/GenBank/DDBJ databases">
        <authorList>
            <person name="Wibberg Daniel"/>
        </authorList>
    </citation>
    <scope>NUCLEOTIDE SEQUENCE [LARGE SCALE GENOMIC DNA]</scope>
    <source>
        <strain evidence="4 5">T3/55T</strain>
    </source>
</reference>
<feature type="chain" id="PRO_5038640302" description="Serine aminopeptidase S33 domain-containing protein" evidence="1">
    <location>
        <begin position="22"/>
        <end position="477"/>
    </location>
</feature>
<dbReference type="Gene3D" id="3.10.450.590">
    <property type="match status" value="1"/>
</dbReference>
<dbReference type="PANTHER" id="PTHR43265">
    <property type="entry name" value="ESTERASE ESTD"/>
    <property type="match status" value="1"/>
</dbReference>
<dbReference type="Proteomes" id="UP000236497">
    <property type="component" value="Unassembled WGS sequence"/>
</dbReference>
<sequence>MKKTASLFILVTLLSVLSLTGKDTKAVSAKDTGININTAVIFASSTGNKKSDKNSQAAKKDTGTKFEDKELSELGKLSKKLALQMNKGEFKETYNTLSIGAKQQLTLEYLEEVWNSVVTDLGSYKGIRSITEEKVKINTVVNVILNYDNCGILIQFSYNTNKKLDGLWITYAPYEPEPVSNKYFEEKIITFGDKKKPIKGILTLPKNVKKPPVAILVPGSGDHDADESIAANKPFRDLAHGLAKQGIAVIRYNESTPLSSKPEFTIQDDSLNDAAQAIKYAKTLKSVDKNRIYIIGHSLGGMMAPKIAADNKEVKGIVCLAGSPRKLEDIIVDQTRKLLEADKSVTPEMLKIYMAQIQPAIKKIKELKEGSKDIILNYPASYWYSLNQIDIPKIVKKLKIPIFIAQGNEDFQVFADIDFVAWKELLKNKENVTFKLYDNLNHLFMKSNGRTDVTEYSIKGTVDSRVINDIAKWIKKN</sequence>
<protein>
    <recommendedName>
        <fullName evidence="6">Serine aminopeptidase S33 domain-containing protein</fullName>
    </recommendedName>
</protein>
<dbReference type="InterPro" id="IPR029058">
    <property type="entry name" value="AB_hydrolase_fold"/>
</dbReference>
<dbReference type="OrthoDB" id="9809549at2"/>
<evidence type="ECO:0000313" key="5">
    <source>
        <dbReference type="Proteomes" id="UP000236497"/>
    </source>
</evidence>
<proteinExistence type="predicted"/>
<dbReference type="SUPFAM" id="SSF53474">
    <property type="entry name" value="alpha/beta-Hydrolases"/>
    <property type="match status" value="1"/>
</dbReference>
<gene>
    <name evidence="4" type="ORF">HHT355_1630</name>
</gene>
<dbReference type="GO" id="GO:0052689">
    <property type="term" value="F:carboxylic ester hydrolase activity"/>
    <property type="evidence" value="ECO:0007669"/>
    <property type="project" value="TreeGrafter"/>
</dbReference>
<evidence type="ECO:0000259" key="2">
    <source>
        <dbReference type="Pfam" id="PF12146"/>
    </source>
</evidence>
<dbReference type="Gene3D" id="3.40.50.1820">
    <property type="entry name" value="alpha/beta hydrolase"/>
    <property type="match status" value="1"/>
</dbReference>
<dbReference type="Pfam" id="PF12146">
    <property type="entry name" value="Hydrolase_4"/>
    <property type="match status" value="1"/>
</dbReference>
<dbReference type="InterPro" id="IPR053145">
    <property type="entry name" value="AB_hydrolase_Est10"/>
</dbReference>
<feature type="domain" description="DUF3887" evidence="3">
    <location>
        <begin position="80"/>
        <end position="167"/>
    </location>
</feature>
<name>A0A0H5SJ35_HERHM</name>
<keyword evidence="1" id="KW-0732">Signal</keyword>
<accession>A0A0H5SJ35</accession>
<evidence type="ECO:0000313" key="4">
    <source>
        <dbReference type="EMBL" id="CRZ34831.1"/>
    </source>
</evidence>
<dbReference type="RefSeq" id="WP_103202940.1">
    <property type="nucleotide sequence ID" value="NZ_CVTD020000017.1"/>
</dbReference>
<dbReference type="Pfam" id="PF13026">
    <property type="entry name" value="DUF3887"/>
    <property type="match status" value="1"/>
</dbReference>
<evidence type="ECO:0008006" key="6">
    <source>
        <dbReference type="Google" id="ProtNLM"/>
    </source>
</evidence>
<evidence type="ECO:0000256" key="1">
    <source>
        <dbReference type="SAM" id="SignalP"/>
    </source>
</evidence>
<dbReference type="EMBL" id="CVTD020000017">
    <property type="protein sequence ID" value="CRZ34831.1"/>
    <property type="molecule type" value="Genomic_DNA"/>
</dbReference>
<dbReference type="InterPro" id="IPR024981">
    <property type="entry name" value="DUF3887"/>
</dbReference>
<feature type="signal peptide" evidence="1">
    <location>
        <begin position="1"/>
        <end position="21"/>
    </location>
</feature>
<keyword evidence="5" id="KW-1185">Reference proteome</keyword>
<dbReference type="PANTHER" id="PTHR43265:SF1">
    <property type="entry name" value="ESTERASE ESTD"/>
    <property type="match status" value="1"/>
</dbReference>
<dbReference type="AlphaFoldDB" id="A0A0H5SJ35"/>